<evidence type="ECO:0000256" key="15">
    <source>
        <dbReference type="PIRNR" id="PIRNR036431"/>
    </source>
</evidence>
<comment type="subcellular location">
    <subcellularLocation>
        <location evidence="2">Cell inner membrane</location>
        <topology evidence="2">Multi-pass membrane protein</topology>
    </subcellularLocation>
</comment>
<dbReference type="Gene3D" id="3.30.565.10">
    <property type="entry name" value="Histidine kinase-like ATPase, C-terminal domain"/>
    <property type="match status" value="1"/>
</dbReference>
<keyword evidence="12 15" id="KW-0902">Two-component regulatory system</keyword>
<dbReference type="Gene3D" id="1.10.287.130">
    <property type="match status" value="1"/>
</dbReference>
<dbReference type="GO" id="GO:0000155">
    <property type="term" value="F:phosphorelay sensor kinase activity"/>
    <property type="evidence" value="ECO:0007669"/>
    <property type="project" value="UniProtKB-UniRule"/>
</dbReference>
<evidence type="ECO:0000256" key="1">
    <source>
        <dbReference type="ARBA" id="ARBA00000085"/>
    </source>
</evidence>
<gene>
    <name evidence="16" type="ORF">FKV68_21095</name>
</gene>
<reference evidence="16 17" key="1">
    <citation type="submission" date="2019-06" db="EMBL/GenBank/DDBJ databases">
        <title>Complete genome sequence of Ensifer mexicanus ITTG R7 isolated from nodules of Acacia angustissima (Mill.) Kuntze.</title>
        <authorList>
            <person name="Rincon-Rosales R."/>
            <person name="Rogel M.A."/>
            <person name="Guerrero G."/>
            <person name="Rincon-Molina C.I."/>
            <person name="Lopez-Lopez A."/>
            <person name="Martinez-Romero E."/>
        </authorList>
    </citation>
    <scope>NUCLEOTIDE SEQUENCE [LARGE SCALE GENOMIC DNA]</scope>
    <source>
        <strain evidence="16 17">ITTG R7</strain>
        <plasmid evidence="17">pemeittgr7a</plasmid>
    </source>
</reference>
<dbReference type="Proteomes" id="UP000510721">
    <property type="component" value="Plasmid pEmeITTGR7a"/>
</dbReference>
<evidence type="ECO:0000256" key="14">
    <source>
        <dbReference type="ARBA" id="ARBA00059004"/>
    </source>
</evidence>
<keyword evidence="13 15" id="KW-0472">Membrane</keyword>
<keyword evidence="5" id="KW-0597">Phosphoprotein</keyword>
<dbReference type="InterPro" id="IPR029151">
    <property type="entry name" value="Sensor-like_sf"/>
</dbReference>
<dbReference type="Pfam" id="PF02743">
    <property type="entry name" value="dCache_1"/>
    <property type="match status" value="1"/>
</dbReference>
<dbReference type="Gene3D" id="3.30.450.20">
    <property type="entry name" value="PAS domain"/>
    <property type="match status" value="2"/>
</dbReference>
<dbReference type="InterPro" id="IPR003661">
    <property type="entry name" value="HisK_dim/P_dom"/>
</dbReference>
<evidence type="ECO:0000313" key="16">
    <source>
        <dbReference type="EMBL" id="QLL63980.1"/>
    </source>
</evidence>
<keyword evidence="3 15" id="KW-1003">Cell membrane</keyword>
<feature type="transmembrane region" description="Helical" evidence="15">
    <location>
        <begin position="20"/>
        <end position="39"/>
    </location>
</feature>
<evidence type="ECO:0000256" key="2">
    <source>
        <dbReference type="ARBA" id="ARBA00004429"/>
    </source>
</evidence>
<keyword evidence="4 15" id="KW-0997">Cell inner membrane</keyword>
<dbReference type="SUPFAM" id="SSF55874">
    <property type="entry name" value="ATPase domain of HSP90 chaperone/DNA topoisomerase II/histidine kinase"/>
    <property type="match status" value="1"/>
</dbReference>
<dbReference type="EC" id="2.7.13.3" evidence="15"/>
<protein>
    <recommendedName>
        <fullName evidence="15">C4-dicarboxylate transport sensor protein</fullName>
        <ecNumber evidence="15">2.7.13.3</ecNumber>
    </recommendedName>
</protein>
<evidence type="ECO:0000313" key="17">
    <source>
        <dbReference type="Proteomes" id="UP000510721"/>
    </source>
</evidence>
<keyword evidence="10 15" id="KW-0067">ATP-binding</keyword>
<keyword evidence="11 15" id="KW-1133">Transmembrane helix</keyword>
<proteinExistence type="predicted"/>
<keyword evidence="17" id="KW-1185">Reference proteome</keyword>
<dbReference type="SMART" id="SM00387">
    <property type="entry name" value="HATPase_c"/>
    <property type="match status" value="1"/>
</dbReference>
<evidence type="ECO:0000256" key="12">
    <source>
        <dbReference type="ARBA" id="ARBA00023012"/>
    </source>
</evidence>
<keyword evidence="9 15" id="KW-0418">Kinase</keyword>
<dbReference type="Gene3D" id="6.10.250.3020">
    <property type="match status" value="1"/>
</dbReference>
<name>A0A859QMS2_9HYPH</name>
<geneLocation type="plasmid" evidence="17">
    <name>pemeittgr7a</name>
</geneLocation>
<dbReference type="GO" id="GO:0005886">
    <property type="term" value="C:plasma membrane"/>
    <property type="evidence" value="ECO:0007669"/>
    <property type="project" value="UniProtKB-SubCell"/>
</dbReference>
<dbReference type="KEGG" id="emx:FKV68_21095"/>
<organism evidence="16 17">
    <name type="scientific">Sinorhizobium mexicanum</name>
    <dbReference type="NCBI Taxonomy" id="375549"/>
    <lineage>
        <taxon>Bacteria</taxon>
        <taxon>Pseudomonadati</taxon>
        <taxon>Pseudomonadota</taxon>
        <taxon>Alphaproteobacteria</taxon>
        <taxon>Hyphomicrobiales</taxon>
        <taxon>Rhizobiaceae</taxon>
        <taxon>Sinorhizobium/Ensifer group</taxon>
        <taxon>Sinorhizobium</taxon>
    </lineage>
</organism>
<dbReference type="EMBL" id="CP041239">
    <property type="protein sequence ID" value="QLL63980.1"/>
    <property type="molecule type" value="Genomic_DNA"/>
</dbReference>
<keyword evidence="16" id="KW-0614">Plasmid</keyword>
<dbReference type="CDD" id="cd00082">
    <property type="entry name" value="HisKA"/>
    <property type="match status" value="1"/>
</dbReference>
<evidence type="ECO:0000256" key="4">
    <source>
        <dbReference type="ARBA" id="ARBA00022519"/>
    </source>
</evidence>
<evidence type="ECO:0000256" key="7">
    <source>
        <dbReference type="ARBA" id="ARBA00022692"/>
    </source>
</evidence>
<dbReference type="InterPro" id="IPR004358">
    <property type="entry name" value="Sig_transdc_His_kin-like_C"/>
</dbReference>
<dbReference type="PIRSF" id="PIRSF036431">
    <property type="entry name" value="STHK_DctB"/>
    <property type="match status" value="1"/>
</dbReference>
<dbReference type="RefSeq" id="WP_180941862.1">
    <property type="nucleotide sequence ID" value="NZ_CP041239.1"/>
</dbReference>
<dbReference type="InterPro" id="IPR017055">
    <property type="entry name" value="Sig_transdc_His_kinase_DctB"/>
</dbReference>
<dbReference type="PANTHER" id="PTHR43065:SF46">
    <property type="entry name" value="C4-DICARBOXYLATE TRANSPORT SENSOR PROTEIN DCTB"/>
    <property type="match status" value="1"/>
</dbReference>
<comment type="function">
    <text evidence="14 15">Member of the two-component regulatory system DctB/DctD involved in the transport of C4-dicarboxylates. DctB functions as a membrane-associated protein kinase that phosphorylates DctD in response to environmental signals.</text>
</comment>
<dbReference type="GO" id="GO:0005524">
    <property type="term" value="F:ATP binding"/>
    <property type="evidence" value="ECO:0007669"/>
    <property type="project" value="UniProtKB-UniRule"/>
</dbReference>
<dbReference type="Pfam" id="PF02518">
    <property type="entry name" value="HATPase_c"/>
    <property type="match status" value="1"/>
</dbReference>
<evidence type="ECO:0000256" key="5">
    <source>
        <dbReference type="ARBA" id="ARBA00022553"/>
    </source>
</evidence>
<evidence type="ECO:0000256" key="13">
    <source>
        <dbReference type="ARBA" id="ARBA00023136"/>
    </source>
</evidence>
<evidence type="ECO:0000256" key="6">
    <source>
        <dbReference type="ARBA" id="ARBA00022679"/>
    </source>
</evidence>
<evidence type="ECO:0000256" key="9">
    <source>
        <dbReference type="ARBA" id="ARBA00022777"/>
    </source>
</evidence>
<comment type="catalytic activity">
    <reaction evidence="1 15">
        <text>ATP + protein L-histidine = ADP + protein N-phospho-L-histidine.</text>
        <dbReference type="EC" id="2.7.13.3"/>
    </reaction>
</comment>
<dbReference type="InterPro" id="IPR036890">
    <property type="entry name" value="HATPase_C_sf"/>
</dbReference>
<evidence type="ECO:0000256" key="3">
    <source>
        <dbReference type="ARBA" id="ARBA00022475"/>
    </source>
</evidence>
<keyword evidence="8 15" id="KW-0547">Nucleotide-binding</keyword>
<evidence type="ECO:0000256" key="8">
    <source>
        <dbReference type="ARBA" id="ARBA00022741"/>
    </source>
</evidence>
<sequence length="606" mass="65816">MCFRYQSLSIASLFRKYGLLLPGLLAVAVVVGVVVFRVSENLGFAELQRTGTQRLELYATSLNRQIDKYAYFPATLGLERDVIDLVAHGKRIADTVNRYLEQLNQRAGTLSIYLLDRRGHVAAASNWNRPDSFIGEDLSYRSYFADAIRGRPGRLFGIGITRGEPGYYLSSPLISNDEVVGVAVVKVSLEQLEQSWATVEVPVIVTDQNGVVILASVPSLKFTTLSPLPDVERRRLERSLQYNARPLPSLGLMREEALGENAERVRLAPSAAVDGRVKLSGNFLAQSAPMGDTGWSLTVLSPVSEISAIAWTRAALAAVASAFIGILLMLFNQRRQHLHDRLRAREVLQRAHDELERKVVERTRTLRAAQDELVHAAKLATIGQISAGLAHEINQPLAALRTLSGNAVKFLRRGDVATAEGNLNRIGSIVDGLGTLTNQLKSFARKSPGTAGPVDVRRALDNAVFLLDQRLRRENVAVSIAVEAGQATALCDANRLEQVMVNLIANALDAIDGAPSPALRLCGRREDARIVIEVHDNGPGLPGHVREHLFEPFFTTKESNRGLGLGLAISSEIVHHFGGTLAGTNRPEGGAVFVVTLPAAGIGETQ</sequence>
<feature type="transmembrane region" description="Helical" evidence="15">
    <location>
        <begin position="310"/>
        <end position="331"/>
    </location>
</feature>
<dbReference type="InterPro" id="IPR033479">
    <property type="entry name" value="dCache_1"/>
</dbReference>
<dbReference type="SMART" id="SM00388">
    <property type="entry name" value="HisKA"/>
    <property type="match status" value="1"/>
</dbReference>
<dbReference type="PRINTS" id="PR00344">
    <property type="entry name" value="BCTRLSENSOR"/>
</dbReference>
<dbReference type="SUPFAM" id="SSF47384">
    <property type="entry name" value="Homodimeric domain of signal transducing histidine kinase"/>
    <property type="match status" value="1"/>
</dbReference>
<evidence type="ECO:0000256" key="10">
    <source>
        <dbReference type="ARBA" id="ARBA00022840"/>
    </source>
</evidence>
<dbReference type="InterPro" id="IPR005467">
    <property type="entry name" value="His_kinase_dom"/>
</dbReference>
<dbReference type="SUPFAM" id="SSF103190">
    <property type="entry name" value="Sensory domain-like"/>
    <property type="match status" value="1"/>
</dbReference>
<evidence type="ECO:0000256" key="11">
    <source>
        <dbReference type="ARBA" id="ARBA00022989"/>
    </source>
</evidence>
<dbReference type="InterPro" id="IPR036097">
    <property type="entry name" value="HisK_dim/P_sf"/>
</dbReference>
<dbReference type="PANTHER" id="PTHR43065">
    <property type="entry name" value="SENSOR HISTIDINE KINASE"/>
    <property type="match status" value="1"/>
</dbReference>
<dbReference type="InterPro" id="IPR003594">
    <property type="entry name" value="HATPase_dom"/>
</dbReference>
<keyword evidence="7 15" id="KW-0812">Transmembrane</keyword>
<keyword evidence="6 15" id="KW-0808">Transferase</keyword>
<dbReference type="AlphaFoldDB" id="A0A859QMS2"/>
<accession>A0A859QMS2</accession>
<dbReference type="FunFam" id="1.10.287.130:FF:000049">
    <property type="entry name" value="C4-dicarboxylate transport sensor protein DctB"/>
    <property type="match status" value="1"/>
</dbReference>
<dbReference type="PROSITE" id="PS50109">
    <property type="entry name" value="HIS_KIN"/>
    <property type="match status" value="1"/>
</dbReference>